<feature type="domain" description="Ribonucleotide reductase large subunit C-terminal" evidence="6">
    <location>
        <begin position="276"/>
        <end position="345"/>
    </location>
</feature>
<evidence type="ECO:0000256" key="4">
    <source>
        <dbReference type="ARBA" id="ARBA00023285"/>
    </source>
</evidence>
<dbReference type="Proteomes" id="UP000789508">
    <property type="component" value="Unassembled WGS sequence"/>
</dbReference>
<dbReference type="InterPro" id="IPR000788">
    <property type="entry name" value="RNR_lg_C"/>
</dbReference>
<keyword evidence="8" id="KW-1185">Reference proteome</keyword>
<gene>
    <name evidence="7" type="ORF">ALEPTO_LOCUS10555</name>
</gene>
<dbReference type="GO" id="GO:0004748">
    <property type="term" value="F:ribonucleoside-diphosphate reductase activity, thioredoxin disulfide as acceptor"/>
    <property type="evidence" value="ECO:0007669"/>
    <property type="project" value="TreeGrafter"/>
</dbReference>
<feature type="domain" description="Ribonucleotide reductase large subunit C-terminal" evidence="6">
    <location>
        <begin position="5"/>
        <end position="78"/>
    </location>
</feature>
<dbReference type="Gene3D" id="3.40.50.300">
    <property type="entry name" value="P-loop containing nucleotide triphosphate hydrolases"/>
    <property type="match status" value="1"/>
</dbReference>
<protein>
    <submittedName>
        <fullName evidence="7">4709_t:CDS:1</fullName>
    </submittedName>
</protein>
<dbReference type="SUPFAM" id="SSF52540">
    <property type="entry name" value="P-loop containing nucleoside triphosphate hydrolases"/>
    <property type="match status" value="1"/>
</dbReference>
<dbReference type="AlphaFoldDB" id="A0A9N9EBA9"/>
<dbReference type="InterPro" id="IPR050862">
    <property type="entry name" value="RdRp_reductase_class-2"/>
</dbReference>
<evidence type="ECO:0000256" key="1">
    <source>
        <dbReference type="ARBA" id="ARBA00001922"/>
    </source>
</evidence>
<evidence type="ECO:0000313" key="7">
    <source>
        <dbReference type="EMBL" id="CAG8669633.1"/>
    </source>
</evidence>
<dbReference type="GO" id="GO:0031419">
    <property type="term" value="F:cobalamin binding"/>
    <property type="evidence" value="ECO:0007669"/>
    <property type="project" value="UniProtKB-KW"/>
</dbReference>
<dbReference type="OrthoDB" id="2406043at2759"/>
<sequence>MPYIPDSRNGIARHREEVMEIMSRGGGVGSNGSALRPRNSSVKSVGGRSSGSRRGAQMIMLTDWHPDIIEFIVAKVQNPHVLTQLMKNTQDKWIAQEIKNKLEFVKLSDQEEQMINIFLANNANDSRLSNLREKLVQQGIFFFDRANKFTNVQGYGQKVVATNPCGEQPLAPYSVSKGERRIGMGVMGLHDFLIYAGLRYGSPEANLLVDKLFETICLTAYETSIKLAKEKDIQKQIKTHGIRNSHLLTVAPTGSTGTLVGVSTGLEPYFAFSHYQTNSDNLPNIFVSAMELTPEEHVDIQCIIQRWIDGSISKTINAPKGYSVEQVKKIYERLYEKGAKGGTVYVDGCRDFQVLSLEKKDNQFNDLEIKKEKCKDKKSHIDIAPSGHNLSDKLREVADLVSRVKPEKHYFYKKAKARQGIEYQLKYLQ</sequence>
<dbReference type="Gene3D" id="3.20.70.20">
    <property type="match status" value="2"/>
</dbReference>
<dbReference type="InterPro" id="IPR027417">
    <property type="entry name" value="P-loop_NTPase"/>
</dbReference>
<dbReference type="EMBL" id="CAJVPS010012210">
    <property type="protein sequence ID" value="CAG8669633.1"/>
    <property type="molecule type" value="Genomic_DNA"/>
</dbReference>
<dbReference type="InterPro" id="IPR003724">
    <property type="entry name" value="CblAdoTrfase_CobA"/>
</dbReference>
<dbReference type="PANTHER" id="PTHR43371">
    <property type="entry name" value="VITAMIN B12-DEPENDENT RIBONUCLEOTIDE REDUCTASE"/>
    <property type="match status" value="1"/>
</dbReference>
<accession>A0A9N9EBA9</accession>
<dbReference type="GO" id="GO:0008817">
    <property type="term" value="F:corrinoid adenosyltransferase activity"/>
    <property type="evidence" value="ECO:0007669"/>
    <property type="project" value="InterPro"/>
</dbReference>
<comment type="cofactor">
    <cofactor evidence="1">
        <name>adenosylcob(III)alamin</name>
        <dbReference type="ChEBI" id="CHEBI:18408"/>
    </cofactor>
</comment>
<organism evidence="7 8">
    <name type="scientific">Ambispora leptoticha</name>
    <dbReference type="NCBI Taxonomy" id="144679"/>
    <lineage>
        <taxon>Eukaryota</taxon>
        <taxon>Fungi</taxon>
        <taxon>Fungi incertae sedis</taxon>
        <taxon>Mucoromycota</taxon>
        <taxon>Glomeromycotina</taxon>
        <taxon>Glomeromycetes</taxon>
        <taxon>Archaeosporales</taxon>
        <taxon>Ambisporaceae</taxon>
        <taxon>Ambispora</taxon>
    </lineage>
</organism>
<comment type="caution">
    <text evidence="7">The sequence shown here is derived from an EMBL/GenBank/DDBJ whole genome shotgun (WGS) entry which is preliminary data.</text>
</comment>
<dbReference type="SUPFAM" id="SSF51998">
    <property type="entry name" value="PFL-like glycyl radical enzymes"/>
    <property type="match status" value="1"/>
</dbReference>
<evidence type="ECO:0000313" key="8">
    <source>
        <dbReference type="Proteomes" id="UP000789508"/>
    </source>
</evidence>
<feature type="compositionally biased region" description="Low complexity" evidence="5">
    <location>
        <begin position="38"/>
        <end position="52"/>
    </location>
</feature>
<reference evidence="7" key="1">
    <citation type="submission" date="2021-06" db="EMBL/GenBank/DDBJ databases">
        <authorList>
            <person name="Kallberg Y."/>
            <person name="Tangrot J."/>
            <person name="Rosling A."/>
        </authorList>
    </citation>
    <scope>NUCLEOTIDE SEQUENCE</scope>
    <source>
        <strain evidence="7">FL130A</strain>
    </source>
</reference>
<feature type="region of interest" description="Disordered" evidence="5">
    <location>
        <begin position="24"/>
        <end position="52"/>
    </location>
</feature>
<evidence type="ECO:0000256" key="5">
    <source>
        <dbReference type="SAM" id="MobiDB-lite"/>
    </source>
</evidence>
<feature type="domain" description="Ribonucleotide reductase large subunit C-terminal" evidence="6">
    <location>
        <begin position="177"/>
        <end position="232"/>
    </location>
</feature>
<evidence type="ECO:0000256" key="2">
    <source>
        <dbReference type="ARBA" id="ARBA00022628"/>
    </source>
</evidence>
<dbReference type="PANTHER" id="PTHR43371:SF1">
    <property type="entry name" value="RIBONUCLEOSIDE-DIPHOSPHATE REDUCTASE"/>
    <property type="match status" value="1"/>
</dbReference>
<proteinExistence type="predicted"/>
<dbReference type="GO" id="GO:0005524">
    <property type="term" value="F:ATP binding"/>
    <property type="evidence" value="ECO:0007669"/>
    <property type="project" value="InterPro"/>
</dbReference>
<name>A0A9N9EBA9_9GLOM</name>
<keyword evidence="3" id="KW-0560">Oxidoreductase</keyword>
<dbReference type="Pfam" id="PF02867">
    <property type="entry name" value="Ribonuc_red_lgC"/>
    <property type="match status" value="3"/>
</dbReference>
<evidence type="ECO:0000256" key="3">
    <source>
        <dbReference type="ARBA" id="ARBA00023002"/>
    </source>
</evidence>
<keyword evidence="2" id="KW-0846">Cobalamin</keyword>
<evidence type="ECO:0000259" key="6">
    <source>
        <dbReference type="Pfam" id="PF02867"/>
    </source>
</evidence>
<dbReference type="Pfam" id="PF02572">
    <property type="entry name" value="CobA_CobO_BtuR"/>
    <property type="match status" value="1"/>
</dbReference>
<keyword evidence="4" id="KW-0170">Cobalt</keyword>
<feature type="non-terminal residue" evidence="7">
    <location>
        <position position="1"/>
    </location>
</feature>